<name>A0A2Z3GXF6_9BACT</name>
<evidence type="ECO:0000313" key="2">
    <source>
        <dbReference type="Proteomes" id="UP000245999"/>
    </source>
</evidence>
<keyword evidence="2" id="KW-1185">Reference proteome</keyword>
<dbReference type="Proteomes" id="UP000245999">
    <property type="component" value="Chromosome"/>
</dbReference>
<sequence>MKKLLLFVVLLALAAGAYYYVKSKKDGPTGALVQAAAAVQAHDVASFEKFVDVGSVTSHLVDNVASQGSLLTALVPGGGLMMGGALRMLKPALASAARKEVVRYVETGSVAAAAAAGPKHGANISILGLAGKVMGPDSKFKGIKYATEQGEQALVGIGFSQPRYDTTMVVEVKMLRRGDHWQMTEITNVGELLRGAASLEKRKMLQ</sequence>
<evidence type="ECO:0008006" key="3">
    <source>
        <dbReference type="Google" id="ProtNLM"/>
    </source>
</evidence>
<dbReference type="AlphaFoldDB" id="A0A2Z3GXF6"/>
<evidence type="ECO:0000313" key="1">
    <source>
        <dbReference type="EMBL" id="AWM34054.1"/>
    </source>
</evidence>
<protein>
    <recommendedName>
        <fullName evidence="3">DUF2939 domain-containing protein</fullName>
    </recommendedName>
</protein>
<dbReference type="RefSeq" id="WP_109657103.1">
    <property type="nucleotide sequence ID" value="NZ_CP029145.1"/>
</dbReference>
<reference evidence="2" key="1">
    <citation type="submission" date="2018-04" db="EMBL/GenBank/DDBJ databases">
        <title>Complete genome of Antarctic heterotrophic bacterium Hymenobacter nivis.</title>
        <authorList>
            <person name="Terashima M."/>
        </authorList>
    </citation>
    <scope>NUCLEOTIDE SEQUENCE [LARGE SCALE GENOMIC DNA]</scope>
    <source>
        <strain evidence="2">NBRC 111535</strain>
    </source>
</reference>
<accession>A0A2Z3GXF6</accession>
<proteinExistence type="predicted"/>
<dbReference type="KEGG" id="hnv:DDQ68_15420"/>
<dbReference type="EMBL" id="CP029145">
    <property type="protein sequence ID" value="AWM34054.1"/>
    <property type="molecule type" value="Genomic_DNA"/>
</dbReference>
<gene>
    <name evidence="1" type="ORF">DDQ68_15420</name>
</gene>
<organism evidence="1 2">
    <name type="scientific">Hymenobacter nivis</name>
    <dbReference type="NCBI Taxonomy" id="1850093"/>
    <lineage>
        <taxon>Bacteria</taxon>
        <taxon>Pseudomonadati</taxon>
        <taxon>Bacteroidota</taxon>
        <taxon>Cytophagia</taxon>
        <taxon>Cytophagales</taxon>
        <taxon>Hymenobacteraceae</taxon>
        <taxon>Hymenobacter</taxon>
    </lineage>
</organism>
<dbReference type="OrthoDB" id="892694at2"/>